<feature type="signal peptide" evidence="2">
    <location>
        <begin position="1"/>
        <end position="25"/>
    </location>
</feature>
<sequence>MGAGVINIAAILALVLASVVSVTLADAMSALPTQRTLNTDDYWNEDHPHSHQPQWKRRSDGKVEPANNDSTPNSFADYRSAVEAQTPWISKWVLSTQGRHTLKKDIPRLLMYNLVSPMDYGRSVRSTKVRRRRNKAMRMFLTDNLALPLLKSLGNVAWNLIQSHYVGYFEDEMFAKRLEMMNASEMVREFNLSLPIDAIIKAEDEEFRPNTTLRYTYDGASKRAQLYATYTAAFAPYEGYSDQYYTRDDNLPQPTLPADSYPWLWSPRLNLIRNITAQLMQTLTLDDIDSCSSSCAASEDTKLRQLSNLDDEISSIPRNITNDGSLNESAMNPRDIQALEQIKLLLQEFHFETGIPRFTLRSNETHSIFPPLSVFLRTSQTSTGDRNISSAIKSNATGTSTDFSDVEPAADFSVTKTIADNGDSAGDLTDFSSRSGVYAALTQFYGYPSVDNLMVARDKRFREENASACMVERPCWMQSGVTVYTPSLTTLTLFTEFANTSMDPVTKRAMRMEALLTMAKVAFEAERRVLDHGLQGPSTVWYSNHDLDVDEFADAVFGTVNQSISDDPTPLHVFENLMNERVPVLDEMVSYYADTNHDTKISMQLNHSVPMLDKFAETELVELVSLLASQMQTLDSSITSYVQTRAENQQYQEVVNTTERGDLYNGSEYTLLGFGFIMPATNDQNVLYHDMKLPVPFHLTLRLIVRFQESRLLLPEESRQLVVCLAMALHNISCYRCRPAE</sequence>
<evidence type="ECO:0000256" key="1">
    <source>
        <dbReference type="SAM" id="MobiDB-lite"/>
    </source>
</evidence>
<gene>
    <name evidence="3" type="ORF">PR001_g9637</name>
</gene>
<evidence type="ECO:0000313" key="3">
    <source>
        <dbReference type="EMBL" id="KAE9034674.1"/>
    </source>
</evidence>
<protein>
    <submittedName>
        <fullName evidence="3">Uncharacterized protein</fullName>
    </submittedName>
</protein>
<evidence type="ECO:0000256" key="2">
    <source>
        <dbReference type="SAM" id="SignalP"/>
    </source>
</evidence>
<proteinExistence type="predicted"/>
<comment type="caution">
    <text evidence="3">The sequence shown here is derived from an EMBL/GenBank/DDBJ whole genome shotgun (WGS) entry which is preliminary data.</text>
</comment>
<name>A0A6A3MP13_9STRA</name>
<reference evidence="3 4" key="1">
    <citation type="submission" date="2018-09" db="EMBL/GenBank/DDBJ databases">
        <title>Genomic investigation of the strawberry pathogen Phytophthora fragariae indicates pathogenicity is determined by transcriptional variation in three key races.</title>
        <authorList>
            <person name="Adams T.M."/>
            <person name="Armitage A.D."/>
            <person name="Sobczyk M.K."/>
            <person name="Bates H.J."/>
            <person name="Dunwell J.M."/>
            <person name="Nellist C.F."/>
            <person name="Harrison R.J."/>
        </authorList>
    </citation>
    <scope>NUCLEOTIDE SEQUENCE [LARGE SCALE GENOMIC DNA]</scope>
    <source>
        <strain evidence="3 4">SCRP249</strain>
    </source>
</reference>
<dbReference type="AlphaFoldDB" id="A0A6A3MP13"/>
<dbReference type="Proteomes" id="UP000429607">
    <property type="component" value="Unassembled WGS sequence"/>
</dbReference>
<evidence type="ECO:0000313" key="4">
    <source>
        <dbReference type="Proteomes" id="UP000429607"/>
    </source>
</evidence>
<accession>A0A6A3MP13</accession>
<feature type="chain" id="PRO_5025431624" evidence="2">
    <location>
        <begin position="26"/>
        <end position="741"/>
    </location>
</feature>
<feature type="region of interest" description="Disordered" evidence="1">
    <location>
        <begin position="38"/>
        <end position="74"/>
    </location>
</feature>
<keyword evidence="2" id="KW-0732">Signal</keyword>
<dbReference type="EMBL" id="QXFV01000540">
    <property type="protein sequence ID" value="KAE9034674.1"/>
    <property type="molecule type" value="Genomic_DNA"/>
</dbReference>
<organism evidence="3 4">
    <name type="scientific">Phytophthora rubi</name>
    <dbReference type="NCBI Taxonomy" id="129364"/>
    <lineage>
        <taxon>Eukaryota</taxon>
        <taxon>Sar</taxon>
        <taxon>Stramenopiles</taxon>
        <taxon>Oomycota</taxon>
        <taxon>Peronosporomycetes</taxon>
        <taxon>Peronosporales</taxon>
        <taxon>Peronosporaceae</taxon>
        <taxon>Phytophthora</taxon>
    </lineage>
</organism>